<evidence type="ECO:0000313" key="4">
    <source>
        <dbReference type="EMBL" id="GGF47238.1"/>
    </source>
</evidence>
<dbReference type="Proteomes" id="UP000646365">
    <property type="component" value="Unassembled WGS sequence"/>
</dbReference>
<comment type="similarity">
    <text evidence="1">Belongs to the PrpD family.</text>
</comment>
<evidence type="ECO:0000259" key="2">
    <source>
        <dbReference type="Pfam" id="PF03972"/>
    </source>
</evidence>
<dbReference type="InterPro" id="IPR045337">
    <property type="entry name" value="MmgE_PrpD_C"/>
</dbReference>
<evidence type="ECO:0000256" key="1">
    <source>
        <dbReference type="ARBA" id="ARBA00006174"/>
    </source>
</evidence>
<dbReference type="PANTHER" id="PTHR16943:SF8">
    <property type="entry name" value="2-METHYLCITRATE DEHYDRATASE"/>
    <property type="match status" value="1"/>
</dbReference>
<feature type="domain" description="MmgE/PrpD N-terminal" evidence="2">
    <location>
        <begin position="14"/>
        <end position="244"/>
    </location>
</feature>
<dbReference type="AlphaFoldDB" id="A0A8J3E6R2"/>
<feature type="domain" description="MmgE/PrpD C-terminal" evidence="3">
    <location>
        <begin position="267"/>
        <end position="434"/>
    </location>
</feature>
<accession>A0A8J3E6R2</accession>
<dbReference type="SUPFAM" id="SSF103378">
    <property type="entry name" value="2-methylcitrate dehydratase PrpD"/>
    <property type="match status" value="1"/>
</dbReference>
<dbReference type="GO" id="GO:0016829">
    <property type="term" value="F:lyase activity"/>
    <property type="evidence" value="ECO:0007669"/>
    <property type="project" value="InterPro"/>
</dbReference>
<reference evidence="4" key="1">
    <citation type="journal article" date="2014" name="Int. J. Syst. Evol. Microbiol.">
        <title>Complete genome sequence of Corynebacterium casei LMG S-19264T (=DSM 44701T), isolated from a smear-ripened cheese.</title>
        <authorList>
            <consortium name="US DOE Joint Genome Institute (JGI-PGF)"/>
            <person name="Walter F."/>
            <person name="Albersmeier A."/>
            <person name="Kalinowski J."/>
            <person name="Ruckert C."/>
        </authorList>
    </citation>
    <scope>NUCLEOTIDE SEQUENCE</scope>
    <source>
        <strain evidence="4">CGMCC 1.15725</strain>
    </source>
</reference>
<name>A0A8J3E6R2_9PROT</name>
<dbReference type="InterPro" id="IPR042188">
    <property type="entry name" value="MmgE/PrpD_sf_2"/>
</dbReference>
<dbReference type="RefSeq" id="WP_229744093.1">
    <property type="nucleotide sequence ID" value="NZ_BMJQ01000025.1"/>
</dbReference>
<comment type="caution">
    <text evidence="4">The sequence shown here is derived from an EMBL/GenBank/DDBJ whole genome shotgun (WGS) entry which is preliminary data.</text>
</comment>
<dbReference type="PANTHER" id="PTHR16943">
    <property type="entry name" value="2-METHYLCITRATE DEHYDRATASE-RELATED"/>
    <property type="match status" value="1"/>
</dbReference>
<evidence type="ECO:0000259" key="3">
    <source>
        <dbReference type="Pfam" id="PF19305"/>
    </source>
</evidence>
<keyword evidence="5" id="KW-1185">Reference proteome</keyword>
<dbReference type="InterPro" id="IPR045336">
    <property type="entry name" value="MmgE_PrpD_N"/>
</dbReference>
<dbReference type="InterPro" id="IPR042183">
    <property type="entry name" value="MmgE/PrpD_sf_1"/>
</dbReference>
<evidence type="ECO:0000313" key="5">
    <source>
        <dbReference type="Proteomes" id="UP000646365"/>
    </source>
</evidence>
<reference evidence="4" key="2">
    <citation type="submission" date="2020-09" db="EMBL/GenBank/DDBJ databases">
        <authorList>
            <person name="Sun Q."/>
            <person name="Zhou Y."/>
        </authorList>
    </citation>
    <scope>NUCLEOTIDE SEQUENCE</scope>
    <source>
        <strain evidence="4">CGMCC 1.15725</strain>
    </source>
</reference>
<protein>
    <submittedName>
        <fullName evidence="4">2-methylcitrate dehydratase</fullName>
    </submittedName>
</protein>
<dbReference type="Pfam" id="PF19305">
    <property type="entry name" value="MmgE_PrpD_C"/>
    <property type="match status" value="1"/>
</dbReference>
<dbReference type="Pfam" id="PF03972">
    <property type="entry name" value="MmgE_PrpD_N"/>
    <property type="match status" value="1"/>
</dbReference>
<dbReference type="Gene3D" id="3.30.1330.120">
    <property type="entry name" value="2-methylcitrate dehydratase PrpD"/>
    <property type="match status" value="1"/>
</dbReference>
<dbReference type="Gene3D" id="1.10.4100.10">
    <property type="entry name" value="2-methylcitrate dehydratase PrpD"/>
    <property type="match status" value="1"/>
</dbReference>
<sequence length="460" mass="47540">MTGRAQAPMATVCHLAAYVAAARARALGAEEREAACRSLLDLVAAAAAGLDAPGPRAVRATASAVFAGGDHPIWFSGRRTGLAGAVWCNSAAAAALDLDDGHRLARGHPGAAVIPVAVAGAEGVGAATDDLLKAIAVGYQVGVAIGASRRFYANTGMWSGYGVVAALGLLRGTPEAALAHAFAIAGVSAPNQLHAGGGPVFPAQEGSDVKEGIPWSNVTAINALLLAEAGHTGPLGLLDVTEHFAPETLLAGLAGPPAITRSYVKFHACCRHVHAPVEALLGLIERHGLDPRAIDAVEVETYSGALRIANRAEPQGFTDMQFSIPYCLGLVALDGAEALLPLRADAVGRPEVAAFARKVSLRLDRALDARFPAETLARVSVMAGGRRFVSPETAPRGEASDPPSWDGLEEKLRRATRFVASAAEQDALLSAVRALRGGDHRPLLRVFADVRLGRNRASEA</sequence>
<dbReference type="InterPro" id="IPR005656">
    <property type="entry name" value="MmgE_PrpD"/>
</dbReference>
<organism evidence="4 5">
    <name type="scientific">Aliidongia dinghuensis</name>
    <dbReference type="NCBI Taxonomy" id="1867774"/>
    <lineage>
        <taxon>Bacteria</taxon>
        <taxon>Pseudomonadati</taxon>
        <taxon>Pseudomonadota</taxon>
        <taxon>Alphaproteobacteria</taxon>
        <taxon>Rhodospirillales</taxon>
        <taxon>Dongiaceae</taxon>
        <taxon>Aliidongia</taxon>
    </lineage>
</organism>
<dbReference type="EMBL" id="BMJQ01000025">
    <property type="protein sequence ID" value="GGF47238.1"/>
    <property type="molecule type" value="Genomic_DNA"/>
</dbReference>
<proteinExistence type="inferred from homology"/>
<gene>
    <name evidence="4" type="primary">prpD</name>
    <name evidence="4" type="ORF">GCM10011611_62060</name>
</gene>
<dbReference type="InterPro" id="IPR036148">
    <property type="entry name" value="MmgE/PrpD_sf"/>
</dbReference>